<organism evidence="2 3">
    <name type="scientific">Deinococcus radiopugnans</name>
    <dbReference type="NCBI Taxonomy" id="57497"/>
    <lineage>
        <taxon>Bacteria</taxon>
        <taxon>Thermotogati</taxon>
        <taxon>Deinococcota</taxon>
        <taxon>Deinococci</taxon>
        <taxon>Deinococcales</taxon>
        <taxon>Deinococcaceae</taxon>
        <taxon>Deinococcus</taxon>
    </lineage>
</organism>
<proteinExistence type="predicted"/>
<dbReference type="HOGENOM" id="CLU_606603_0_0_0"/>
<name>A0A0A7KEJ8_9DEIO</name>
<accession>A0A0A7KEJ8</accession>
<evidence type="ECO:0000313" key="3">
    <source>
        <dbReference type="Proteomes" id="UP000030634"/>
    </source>
</evidence>
<dbReference type="KEGG" id="dsw:QR90_04905"/>
<dbReference type="Proteomes" id="UP000030634">
    <property type="component" value="Chromosome"/>
</dbReference>
<sequence length="436" mass="47933">MSIGLKLRATSLTARIEALGGLRALVSLTPAHDLAPHQWQAIESQLSPVRTELLARLKRGLRQDLAEAHQPAAARRLNALMGQTELDLSRAYGVFDLYADLLTQRHSPELGLLLAGCDRLAADALHRPHPALEVLQCPLVHCDQGFGASIFREGVQVRGLPPNALPLIQIPYSRLNSEKYNLTSVQHEVGHQALTQLKLLGALGQTLGRAAAGWGAELSRLFSLWAFEIGPDFWAFGLSGLAQAAGVRDILALPPTQVFHVSSYDPHPPPYLRALLGFEWCRQVWGRGPWDAWEQDWLTLYPLDTAGKAARVLAQGRRALPTVAQALLDTRFITLDKRPLSVLFDLDLLAPDRLEQAVGEVAAGRLNLRGLPSGAHLAVFRLIRDQRRLSEDALDRTMGAWLTRLGQRRLLHHSGSPGKALTIAPLSTPPELTRRD</sequence>
<dbReference type="AlphaFoldDB" id="A0A0A7KEJ8"/>
<protein>
    <submittedName>
        <fullName evidence="2">Uncharacterized protein</fullName>
    </submittedName>
</protein>
<feature type="region of interest" description="Disordered" evidence="1">
    <location>
        <begin position="414"/>
        <end position="436"/>
    </location>
</feature>
<reference evidence="3" key="1">
    <citation type="submission" date="2014-11" db="EMBL/GenBank/DDBJ databases">
        <title>Hymenobacter sp. DG25B genome submission.</title>
        <authorList>
            <person name="Jung H.-Y."/>
            <person name="Kim M.K."/>
            <person name="Srinivasan S."/>
            <person name="Lim S."/>
        </authorList>
    </citation>
    <scope>NUCLEOTIDE SEQUENCE [LARGE SCALE GENOMIC DNA]</scope>
    <source>
        <strain evidence="3">DY59</strain>
    </source>
</reference>
<dbReference type="STRING" id="1182571.QR90_04905"/>
<evidence type="ECO:0000313" key="2">
    <source>
        <dbReference type="EMBL" id="AIZ44571.1"/>
    </source>
</evidence>
<gene>
    <name evidence="2" type="ORF">QR90_04905</name>
</gene>
<dbReference type="EMBL" id="CP010028">
    <property type="protein sequence ID" value="AIZ44571.1"/>
    <property type="molecule type" value="Genomic_DNA"/>
</dbReference>
<evidence type="ECO:0000256" key="1">
    <source>
        <dbReference type="SAM" id="MobiDB-lite"/>
    </source>
</evidence>